<comment type="caution">
    <text evidence="2">The sequence shown here is derived from an EMBL/GenBank/DDBJ whole genome shotgun (WGS) entry which is preliminary data.</text>
</comment>
<gene>
    <name evidence="2" type="ORF">H9862_04010</name>
</gene>
<keyword evidence="1" id="KW-0472">Membrane</keyword>
<accession>A0A9D1VBJ0</accession>
<feature type="transmembrane region" description="Helical" evidence="1">
    <location>
        <begin position="7"/>
        <end position="24"/>
    </location>
</feature>
<evidence type="ECO:0000256" key="1">
    <source>
        <dbReference type="SAM" id="Phobius"/>
    </source>
</evidence>
<feature type="transmembrane region" description="Helical" evidence="1">
    <location>
        <begin position="86"/>
        <end position="107"/>
    </location>
</feature>
<reference evidence="2" key="1">
    <citation type="journal article" date="2021" name="PeerJ">
        <title>Extensive microbial diversity within the chicken gut microbiome revealed by metagenomics and culture.</title>
        <authorList>
            <person name="Gilroy R."/>
            <person name="Ravi A."/>
            <person name="Getino M."/>
            <person name="Pursley I."/>
            <person name="Horton D.L."/>
            <person name="Alikhan N.F."/>
            <person name="Baker D."/>
            <person name="Gharbi K."/>
            <person name="Hall N."/>
            <person name="Watson M."/>
            <person name="Adriaenssens E.M."/>
            <person name="Foster-Nyarko E."/>
            <person name="Jarju S."/>
            <person name="Secka A."/>
            <person name="Antonio M."/>
            <person name="Oren A."/>
            <person name="Chaudhuri R.R."/>
            <person name="La Ragione R."/>
            <person name="Hildebrand F."/>
            <person name="Pallen M.J."/>
        </authorList>
    </citation>
    <scope>NUCLEOTIDE SEQUENCE</scope>
    <source>
        <strain evidence="2">14975</strain>
    </source>
</reference>
<organism evidence="2 3">
    <name type="scientific">Candidatus Akkermansia intestinigallinarum</name>
    <dbReference type="NCBI Taxonomy" id="2838431"/>
    <lineage>
        <taxon>Bacteria</taxon>
        <taxon>Pseudomonadati</taxon>
        <taxon>Verrucomicrobiota</taxon>
        <taxon>Verrucomicrobiia</taxon>
        <taxon>Verrucomicrobiales</taxon>
        <taxon>Akkermansiaceae</taxon>
        <taxon>Akkermansia</taxon>
    </lineage>
</organism>
<feature type="transmembrane region" description="Helical" evidence="1">
    <location>
        <begin position="114"/>
        <end position="133"/>
    </location>
</feature>
<dbReference type="Gene3D" id="1.20.1530.20">
    <property type="match status" value="1"/>
</dbReference>
<evidence type="ECO:0000313" key="2">
    <source>
        <dbReference type="EMBL" id="HIX19750.1"/>
    </source>
</evidence>
<reference evidence="2" key="2">
    <citation type="submission" date="2021-04" db="EMBL/GenBank/DDBJ databases">
        <authorList>
            <person name="Gilroy R."/>
        </authorList>
    </citation>
    <scope>NUCLEOTIDE SEQUENCE</scope>
    <source>
        <strain evidence="2">14975</strain>
    </source>
</reference>
<keyword evidence="1" id="KW-1133">Transmembrane helix</keyword>
<protein>
    <recommendedName>
        <fullName evidence="4">Bile acid:sodium symporter family protein</fullName>
    </recommendedName>
</protein>
<dbReference type="EMBL" id="DXFQ01000061">
    <property type="protein sequence ID" value="HIX19750.1"/>
    <property type="molecule type" value="Genomic_DNA"/>
</dbReference>
<dbReference type="AlphaFoldDB" id="A0A9D1VBJ0"/>
<feature type="transmembrane region" description="Helical" evidence="1">
    <location>
        <begin position="55"/>
        <end position="74"/>
    </location>
</feature>
<name>A0A9D1VBJ0_9BACT</name>
<dbReference type="InterPro" id="IPR038770">
    <property type="entry name" value="Na+/solute_symporter_sf"/>
</dbReference>
<dbReference type="Proteomes" id="UP000823964">
    <property type="component" value="Unassembled WGS sequence"/>
</dbReference>
<feature type="transmembrane region" description="Helical" evidence="1">
    <location>
        <begin position="30"/>
        <end position="48"/>
    </location>
</feature>
<feature type="transmembrane region" description="Helical" evidence="1">
    <location>
        <begin position="153"/>
        <end position="172"/>
    </location>
</feature>
<feature type="transmembrane region" description="Helical" evidence="1">
    <location>
        <begin position="215"/>
        <end position="236"/>
    </location>
</feature>
<sequence length="319" mass="35011">MKGQIRSILMIFSFVVGGLFYESLSRLYWLQPIGIGLMLSVTFIGVEIRKLKPTWMHILIFLCIQAIGIGSWFIARSLGYPVLAEALYYCGAAPIAAASPMIVGIIGGDIEFSATAMLLSQVVFAVLTPFVLPCVVHDPGLTYAVLATLVGKQLIYIMVVPAVVACIIRLIYPPSKLWAPRLRDFSLGIWIWNLTLIAAISTKRMLQMHYSWHDVWPMALAAALICAFGFIAGYWLGYPKLKRECSQALGQKNTILTLYIANQPFATPLASVAPACYVFFHNVANAIQMALAVREKNRLLSRSGGEADSVRDGGEAHPA</sequence>
<evidence type="ECO:0000313" key="3">
    <source>
        <dbReference type="Proteomes" id="UP000823964"/>
    </source>
</evidence>
<feature type="transmembrane region" description="Helical" evidence="1">
    <location>
        <begin position="184"/>
        <end position="203"/>
    </location>
</feature>
<keyword evidence="1" id="KW-0812">Transmembrane</keyword>
<evidence type="ECO:0008006" key="4">
    <source>
        <dbReference type="Google" id="ProtNLM"/>
    </source>
</evidence>
<proteinExistence type="predicted"/>